<accession>A0A1H8YKH8</accession>
<dbReference type="InterPro" id="IPR009078">
    <property type="entry name" value="Ferritin-like_SF"/>
</dbReference>
<dbReference type="Pfam" id="PF13794">
    <property type="entry name" value="MiaE_2"/>
    <property type="match status" value="1"/>
</dbReference>
<dbReference type="Gene3D" id="1.20.1260.10">
    <property type="match status" value="1"/>
</dbReference>
<dbReference type="InterPro" id="IPR059125">
    <property type="entry name" value="Ferritin_actino"/>
</dbReference>
<dbReference type="InterPro" id="IPR012347">
    <property type="entry name" value="Ferritin-like"/>
</dbReference>
<dbReference type="Proteomes" id="UP000198582">
    <property type="component" value="Unassembled WGS sequence"/>
</dbReference>
<feature type="domain" description="Ferritin-like" evidence="1">
    <location>
        <begin position="54"/>
        <end position="234"/>
    </location>
</feature>
<dbReference type="AlphaFoldDB" id="A0A1H8YKH8"/>
<dbReference type="EMBL" id="FOEF01000021">
    <property type="protein sequence ID" value="SEP52603.1"/>
    <property type="molecule type" value="Genomic_DNA"/>
</dbReference>
<dbReference type="SUPFAM" id="SSF47240">
    <property type="entry name" value="Ferritin-like"/>
    <property type="match status" value="1"/>
</dbReference>
<organism evidence="2 3">
    <name type="scientific">Amycolatopsis saalfeldensis</name>
    <dbReference type="NCBI Taxonomy" id="394193"/>
    <lineage>
        <taxon>Bacteria</taxon>
        <taxon>Bacillati</taxon>
        <taxon>Actinomycetota</taxon>
        <taxon>Actinomycetes</taxon>
        <taxon>Pseudonocardiales</taxon>
        <taxon>Pseudonocardiaceae</taxon>
        <taxon>Amycolatopsis</taxon>
    </lineage>
</organism>
<evidence type="ECO:0000313" key="2">
    <source>
        <dbReference type="EMBL" id="SEP52603.1"/>
    </source>
</evidence>
<reference evidence="2 3" key="1">
    <citation type="submission" date="2016-10" db="EMBL/GenBank/DDBJ databases">
        <authorList>
            <person name="de Groot N.N."/>
        </authorList>
    </citation>
    <scope>NUCLEOTIDE SEQUENCE [LARGE SCALE GENOMIC DNA]</scope>
    <source>
        <strain evidence="2 3">DSM 44993</strain>
    </source>
</reference>
<evidence type="ECO:0000313" key="3">
    <source>
        <dbReference type="Proteomes" id="UP000198582"/>
    </source>
</evidence>
<sequence>MACGSFVNLFGSVPGQEFFNSTGRGGAGWDRSLPDGRGRFGDTLVAVSEPKEISEGVVDLLGVIAYLELSAFDRMAEDARKAPTLAGRAALASMAAAEIGHYDLLAAHLAGGGVKVEDAMGPFVAQVDAWHASTRPKSWLESLVKAYVGDGLAADLYREIASWLDAETKDLVLTVLADTGHSAFAEREVAAGIKADPKTRDKLALWGRRLLGEALTQAQYVVAERDGLAELIVAGSGDLSGIGALFRRLQQGHTKRMQALGLG</sequence>
<protein>
    <submittedName>
        <fullName evidence="2">tRNA-(MS[2]IO[6]A)-hydroxylase (MiaE)-like</fullName>
    </submittedName>
</protein>
<proteinExistence type="predicted"/>
<name>A0A1H8YKH8_9PSEU</name>
<keyword evidence="3" id="KW-1185">Reference proteome</keyword>
<evidence type="ECO:0000259" key="1">
    <source>
        <dbReference type="Pfam" id="PF13794"/>
    </source>
</evidence>
<gene>
    <name evidence="2" type="ORF">SAMN04489732_12174</name>
</gene>
<dbReference type="STRING" id="394193.SAMN04489732_12174"/>